<dbReference type="UniPathway" id="UPA00139">
    <property type="reaction ID" value="UER00339"/>
</dbReference>
<dbReference type="InterPro" id="IPR001171">
    <property type="entry name" value="ERG24_DHCR-like"/>
</dbReference>
<evidence type="ECO:0000256" key="13">
    <source>
        <dbReference type="SAM" id="Phobius"/>
    </source>
</evidence>
<keyword evidence="13" id="KW-0472">Membrane</keyword>
<keyword evidence="13" id="KW-0812">Transmembrane</keyword>
<feature type="binding site" evidence="12">
    <location>
        <position position="376"/>
    </location>
    <ligand>
        <name>homogentisate</name>
        <dbReference type="ChEBI" id="CHEBI:16169"/>
    </ligand>
</feature>
<feature type="binding site" evidence="12">
    <location>
        <position position="361"/>
    </location>
    <ligand>
        <name>Fe cation</name>
        <dbReference type="ChEBI" id="CHEBI:24875"/>
    </ligand>
</feature>
<dbReference type="GO" id="GO:0006559">
    <property type="term" value="P:L-phenylalanine catabolic process"/>
    <property type="evidence" value="ECO:0007669"/>
    <property type="project" value="UniProtKB-UniPathway"/>
</dbReference>
<evidence type="ECO:0000256" key="1">
    <source>
        <dbReference type="ARBA" id="ARBA00001962"/>
    </source>
</evidence>
<feature type="active site" description="Proton acceptor" evidence="11">
    <location>
        <position position="318"/>
    </location>
</feature>
<feature type="transmembrane region" description="Helical" evidence="13">
    <location>
        <begin position="765"/>
        <end position="783"/>
    </location>
</feature>
<comment type="cofactor">
    <cofactor evidence="1 12">
        <name>Fe cation</name>
        <dbReference type="ChEBI" id="CHEBI:24875"/>
    </cofactor>
</comment>
<dbReference type="EMBL" id="NIZV01000006">
    <property type="protein sequence ID" value="RSM20265.1"/>
    <property type="molecule type" value="Genomic_DNA"/>
</dbReference>
<evidence type="ECO:0000259" key="15">
    <source>
        <dbReference type="Pfam" id="PF20510"/>
    </source>
</evidence>
<feature type="binding site" evidence="12">
    <location>
        <position position="397"/>
    </location>
    <ligand>
        <name>Fe cation</name>
        <dbReference type="ChEBI" id="CHEBI:24875"/>
    </ligand>
</feature>
<feature type="transmembrane region" description="Helical" evidence="13">
    <location>
        <begin position="726"/>
        <end position="745"/>
    </location>
</feature>
<proteinExistence type="inferred from homology"/>
<comment type="caution">
    <text evidence="16">The sequence shown here is derived from an EMBL/GenBank/DDBJ whole genome shotgun (WGS) entry which is preliminary data.</text>
</comment>
<sequence length="962" mass="107813">MAEKLDYQNIFHWAETQKDGSIPSFATRKNDPYEYQAGFNNIFESEAIPGTIPQGQNSPRVVRFGLYAEQLTTSFGAARHANKNSWLYRARPAVAHQGFTDLPQVEGTESCFLPLNPKVKVSPTQLAWLPFDIIEGTDFISGIRTIAGSGDPTLREGLATHTFTATKSMENRAFVNSDGDFLIVPQQGALDIQTEFGPLYVQPGEICVIQRGQRFRVSVEGPTRGYMLEIWGSNFELPELGPLGSNGMANARDFLHPKAKYNVTQNDPWEIVYKLGGQFFKSTQNHCPFDVIAWHGNYVPYKYDLTKFINVGSISVDHIDPSIFCVLTAKSRDPQAPLLDFLIFSPRWDVASHTYRPPYYHRNAASELMGLIYGEYAGRSDEFQPGGVSLETGFVPHGVAYEEFKAASAQPPPEMQISKGAIAFMFESCRQFTITDWAWNSDKKHEHEPKMWDNLVDNFSSHKEEIDGILGVDPPLSAQIGGLTPNMTTYEFGGPLGATGIVFGLPVLMSVLFLGCNDVSGCPAPALMDPRTLTWEKLRDQIPWPEDGIWGLCSWKASGWLAAYYLLSLFLYRVLPAQQVYGTKLRESGRPLEYRFNAFSSTVVQLAACAVGTYIYGAEFPVWTLITDNYLQLLNANIILSFIISIYVYVDSFNVKKGNPEMRELAKGGHTGSIIYDFFIGRELNPRFTLPFFGEVDLKAWLEMRPGLTGWALLDLAYIAKQYRTYGYISDSIIVVALVQSYYVLEGQYAEAGLLGMMDITTDGLGFMLGFGDIVWVPFLYSTQCRYLSVYPVHLGWLNFAAIATVFSVGLYIFRAANSQKNLFRTNPDHPTFANMTYIQTKRGTRLLTGGWWGMARHINYFGDWLQSLPFSLPTGIAGYVILPAGSAVTGVGITKMLDGRVVTQEGVAGWGMLFTYFYSAWFAFMLIHREGRDDAACAEKYGDDWVQYKKTVKWRILPGVY</sequence>
<gene>
    <name evidence="16" type="ORF">CDV31_000759</name>
</gene>
<evidence type="ECO:0000256" key="6">
    <source>
        <dbReference type="ARBA" id="ARBA00022878"/>
    </source>
</evidence>
<dbReference type="GO" id="GO:0016628">
    <property type="term" value="F:oxidoreductase activity, acting on the CH-CH group of donors, NAD or NADP as acceptor"/>
    <property type="evidence" value="ECO:0007669"/>
    <property type="project" value="InterPro"/>
</dbReference>
<evidence type="ECO:0000259" key="14">
    <source>
        <dbReference type="Pfam" id="PF04209"/>
    </source>
</evidence>
<evidence type="ECO:0000256" key="5">
    <source>
        <dbReference type="ARBA" id="ARBA00022723"/>
    </source>
</evidence>
<feature type="domain" description="Homogentisate 1,2-dioxygenase C-terminal" evidence="14">
    <location>
        <begin position="307"/>
        <end position="459"/>
    </location>
</feature>
<dbReference type="PROSITE" id="PS01017">
    <property type="entry name" value="STEROL_REDUCT_1"/>
    <property type="match status" value="1"/>
</dbReference>
<evidence type="ECO:0000256" key="4">
    <source>
        <dbReference type="ARBA" id="ARBA00013127"/>
    </source>
</evidence>
<dbReference type="PANTHER" id="PTHR11056">
    <property type="entry name" value="HOMOGENTISATE 1,2-DIOXYGENASE"/>
    <property type="match status" value="1"/>
</dbReference>
<feature type="binding site" evidence="12">
    <location>
        <position position="367"/>
    </location>
    <ligand>
        <name>homogentisate</name>
        <dbReference type="ChEBI" id="CHEBI:16169"/>
    </ligand>
</feature>
<dbReference type="GO" id="GO:0004411">
    <property type="term" value="F:homogentisate 1,2-dioxygenase activity"/>
    <property type="evidence" value="ECO:0007669"/>
    <property type="project" value="UniProtKB-EC"/>
</dbReference>
<dbReference type="NCBIfam" id="TIGR01015">
    <property type="entry name" value="hmgA"/>
    <property type="match status" value="1"/>
</dbReference>
<evidence type="ECO:0000256" key="12">
    <source>
        <dbReference type="PIRSR" id="PIRSR605708-2"/>
    </source>
</evidence>
<dbReference type="FunFam" id="2.60.120.10:FF:000034">
    <property type="entry name" value="Homogentisate 1,2-dioxygenase"/>
    <property type="match status" value="1"/>
</dbReference>
<comment type="similarity">
    <text evidence="3">Belongs to the homogentisate dioxygenase family.</text>
</comment>
<keyword evidence="17" id="KW-1185">Reference proteome</keyword>
<keyword evidence="9 12" id="KW-0408">Iron</keyword>
<dbReference type="GO" id="GO:0006572">
    <property type="term" value="P:L-tyrosine catabolic process"/>
    <property type="evidence" value="ECO:0007669"/>
    <property type="project" value="UniProtKB-KW"/>
</dbReference>
<evidence type="ECO:0000256" key="9">
    <source>
        <dbReference type="ARBA" id="ARBA00023004"/>
    </source>
</evidence>
<evidence type="ECO:0000256" key="3">
    <source>
        <dbReference type="ARBA" id="ARBA00007757"/>
    </source>
</evidence>
<evidence type="ECO:0000313" key="17">
    <source>
        <dbReference type="Proteomes" id="UP000288429"/>
    </source>
</evidence>
<dbReference type="InterPro" id="IPR014710">
    <property type="entry name" value="RmlC-like_jellyroll"/>
</dbReference>
<feature type="binding site" evidence="12">
    <location>
        <position position="397"/>
    </location>
    <ligand>
        <name>homogentisate</name>
        <dbReference type="ChEBI" id="CHEBI:16169"/>
    </ligand>
</feature>
<dbReference type="PROSITE" id="PS01018">
    <property type="entry name" value="STEROL_REDUCT_2"/>
    <property type="match status" value="1"/>
</dbReference>
<dbReference type="Pfam" id="PF20510">
    <property type="entry name" value="HgmA_N"/>
    <property type="match status" value="1"/>
</dbReference>
<dbReference type="GO" id="GO:0016020">
    <property type="term" value="C:membrane"/>
    <property type="evidence" value="ECO:0007669"/>
    <property type="project" value="InterPro"/>
</dbReference>
<feature type="transmembrane region" description="Helical" evidence="13">
    <location>
        <begin position="596"/>
        <end position="618"/>
    </location>
</feature>
<dbReference type="InterPro" id="IPR046451">
    <property type="entry name" value="HgmA_C"/>
</dbReference>
<dbReference type="InterPro" id="IPR046452">
    <property type="entry name" value="HgmA_N"/>
</dbReference>
<keyword evidence="8" id="KW-0560">Oxidoreductase</keyword>
<feature type="transmembrane region" description="Helical" evidence="13">
    <location>
        <begin position="630"/>
        <end position="650"/>
    </location>
</feature>
<dbReference type="Pfam" id="PF01222">
    <property type="entry name" value="ERG4_ERG24"/>
    <property type="match status" value="1"/>
</dbReference>
<feature type="transmembrane region" description="Helical" evidence="13">
    <location>
        <begin position="877"/>
        <end position="895"/>
    </location>
</feature>
<organism evidence="16 17">
    <name type="scientific">Fusarium ambrosium</name>
    <dbReference type="NCBI Taxonomy" id="131363"/>
    <lineage>
        <taxon>Eukaryota</taxon>
        <taxon>Fungi</taxon>
        <taxon>Dikarya</taxon>
        <taxon>Ascomycota</taxon>
        <taxon>Pezizomycotina</taxon>
        <taxon>Sordariomycetes</taxon>
        <taxon>Hypocreomycetidae</taxon>
        <taxon>Hypocreales</taxon>
        <taxon>Nectriaceae</taxon>
        <taxon>Fusarium</taxon>
        <taxon>Fusarium solani species complex</taxon>
    </lineage>
</organism>
<dbReference type="PANTHER" id="PTHR11056:SF4">
    <property type="entry name" value="HOMOGENTISATE 1,2-DIOXYGENASE"/>
    <property type="match status" value="1"/>
</dbReference>
<dbReference type="Proteomes" id="UP000288429">
    <property type="component" value="Unassembled WGS sequence"/>
</dbReference>
<dbReference type="InterPro" id="IPR018083">
    <property type="entry name" value="Sterol_reductase_CS"/>
</dbReference>
<dbReference type="GO" id="GO:0016126">
    <property type="term" value="P:sterol biosynthetic process"/>
    <property type="evidence" value="ECO:0007669"/>
    <property type="project" value="InterPro"/>
</dbReference>
<keyword evidence="10" id="KW-0585">Phenylalanine catabolism</keyword>
<dbReference type="AlphaFoldDB" id="A0A428V134"/>
<dbReference type="Gene3D" id="2.60.120.10">
    <property type="entry name" value="Jelly Rolls"/>
    <property type="match status" value="1"/>
</dbReference>
<dbReference type="InterPro" id="IPR011051">
    <property type="entry name" value="RmlC_Cupin_sf"/>
</dbReference>
<comment type="pathway">
    <text evidence="2">Amino-acid degradation; L-phenylalanine degradation; acetoacetate and fumarate from L-phenylalanine: step 4/6.</text>
</comment>
<dbReference type="InterPro" id="IPR005708">
    <property type="entry name" value="Homogentis_dOase"/>
</dbReference>
<dbReference type="Pfam" id="PF04209">
    <property type="entry name" value="HgmA_C"/>
    <property type="match status" value="1"/>
</dbReference>
<protein>
    <recommendedName>
        <fullName evidence="4">homogentisate 1,2-dioxygenase</fullName>
        <ecNumber evidence="4">1.13.11.5</ecNumber>
    </recommendedName>
</protein>
<dbReference type="GO" id="GO:0046872">
    <property type="term" value="F:metal ion binding"/>
    <property type="evidence" value="ECO:0007669"/>
    <property type="project" value="UniProtKB-KW"/>
</dbReference>
<evidence type="ECO:0000313" key="16">
    <source>
        <dbReference type="EMBL" id="RSM20265.1"/>
    </source>
</evidence>
<reference evidence="16 17" key="1">
    <citation type="submission" date="2017-06" db="EMBL/GenBank/DDBJ databases">
        <title>Cmopartive genomic analysis of Ambrosia Fusariam Clade fungi.</title>
        <authorList>
            <person name="Stajich J.E."/>
            <person name="Carrillo J."/>
            <person name="Kijimoto T."/>
            <person name="Eskalen A."/>
            <person name="O'Donnell K."/>
            <person name="Kasson M."/>
        </authorList>
    </citation>
    <scope>NUCLEOTIDE SEQUENCE [LARGE SCALE GENOMIC DNA]</scope>
    <source>
        <strain evidence="16 17">NRRL 20438</strain>
    </source>
</reference>
<evidence type="ECO:0000256" key="8">
    <source>
        <dbReference type="ARBA" id="ARBA00023002"/>
    </source>
</evidence>
<keyword evidence="5 12" id="KW-0479">Metal-binding</keyword>
<keyword evidence="7" id="KW-0223">Dioxygenase</keyword>
<name>A0A428V134_9HYPO</name>
<evidence type="ECO:0000256" key="2">
    <source>
        <dbReference type="ARBA" id="ARBA00004704"/>
    </source>
</evidence>
<accession>A0A428V134</accession>
<evidence type="ECO:0000256" key="10">
    <source>
        <dbReference type="ARBA" id="ARBA00023232"/>
    </source>
</evidence>
<evidence type="ECO:0000256" key="11">
    <source>
        <dbReference type="PIRSR" id="PIRSR605708-1"/>
    </source>
</evidence>
<dbReference type="EC" id="1.13.11.5" evidence="4"/>
<keyword evidence="6" id="KW-0828">Tyrosine catabolism</keyword>
<keyword evidence="13" id="KW-1133">Transmembrane helix</keyword>
<feature type="transmembrane region" description="Helical" evidence="13">
    <location>
        <begin position="557"/>
        <end position="575"/>
    </location>
</feature>
<feature type="transmembrane region" description="Helical" evidence="13">
    <location>
        <begin position="795"/>
        <end position="814"/>
    </location>
</feature>
<dbReference type="GO" id="GO:0005737">
    <property type="term" value="C:cytoplasm"/>
    <property type="evidence" value="ECO:0007669"/>
    <property type="project" value="TreeGrafter"/>
</dbReference>
<dbReference type="SUPFAM" id="SSF51182">
    <property type="entry name" value="RmlC-like cupins"/>
    <property type="match status" value="1"/>
</dbReference>
<evidence type="ECO:0000256" key="7">
    <source>
        <dbReference type="ARBA" id="ARBA00022964"/>
    </source>
</evidence>
<dbReference type="CDD" id="cd07000">
    <property type="entry name" value="cupin_HGO_N"/>
    <property type="match status" value="1"/>
</dbReference>
<feature type="transmembrane region" description="Helical" evidence="13">
    <location>
        <begin position="907"/>
        <end position="928"/>
    </location>
</feature>
<dbReference type="Gene3D" id="1.20.120.1630">
    <property type="match status" value="1"/>
</dbReference>
<feature type="domain" description="Homogentisate 1,2-dioxygenase N-terminal" evidence="15">
    <location>
        <begin position="34"/>
        <end position="305"/>
    </location>
</feature>